<dbReference type="Bgee" id="ENSGACG00000007552">
    <property type="expression patterns" value="Expressed in embryo and 5 other cell types or tissues"/>
</dbReference>
<feature type="region of interest" description="Disordered" evidence="2">
    <location>
        <begin position="272"/>
        <end position="304"/>
    </location>
</feature>
<dbReference type="InParanoid" id="G3NXF2"/>
<feature type="region of interest" description="Disordered" evidence="2">
    <location>
        <begin position="698"/>
        <end position="745"/>
    </location>
</feature>
<dbReference type="STRING" id="69293.ENSGACP00000010021"/>
<feature type="compositionally biased region" description="Basic and acidic residues" evidence="2">
    <location>
        <begin position="1109"/>
        <end position="1121"/>
    </location>
</feature>
<feature type="compositionally biased region" description="Basic and acidic residues" evidence="2">
    <location>
        <begin position="711"/>
        <end position="728"/>
    </location>
</feature>
<dbReference type="AlphaFoldDB" id="G3NXF2"/>
<dbReference type="Pfam" id="PF19221">
    <property type="entry name" value="MELT"/>
    <property type="match status" value="5"/>
</dbReference>
<evidence type="ECO:0000256" key="1">
    <source>
        <dbReference type="SAM" id="Coils"/>
    </source>
</evidence>
<feature type="region of interest" description="Disordered" evidence="2">
    <location>
        <begin position="1264"/>
        <end position="1292"/>
    </location>
</feature>
<organism evidence="4 5">
    <name type="scientific">Gasterosteus aculeatus aculeatus</name>
    <name type="common">three-spined stickleback</name>
    <dbReference type="NCBI Taxonomy" id="481459"/>
    <lineage>
        <taxon>Eukaryota</taxon>
        <taxon>Metazoa</taxon>
        <taxon>Chordata</taxon>
        <taxon>Craniata</taxon>
        <taxon>Vertebrata</taxon>
        <taxon>Euteleostomi</taxon>
        <taxon>Actinopterygii</taxon>
        <taxon>Neopterygii</taxon>
        <taxon>Teleostei</taxon>
        <taxon>Neoteleostei</taxon>
        <taxon>Acanthomorphata</taxon>
        <taxon>Eupercaria</taxon>
        <taxon>Perciformes</taxon>
        <taxon>Cottioidei</taxon>
        <taxon>Gasterosteales</taxon>
        <taxon>Gasterosteidae</taxon>
        <taxon>Gasterosteus</taxon>
    </lineage>
</organism>
<feature type="region of interest" description="Disordered" evidence="2">
    <location>
        <begin position="996"/>
        <end position="1073"/>
    </location>
</feature>
<dbReference type="PANTHER" id="PTHR16520:SF3">
    <property type="entry name" value="KINETOCHORE SCAFFOLD 1"/>
    <property type="match status" value="1"/>
</dbReference>
<feature type="domain" description="Knl1 C-terminal RWD" evidence="3">
    <location>
        <begin position="1547"/>
        <end position="1698"/>
    </location>
</feature>
<dbReference type="Pfam" id="PF18210">
    <property type="entry name" value="Knl1_RWD_C"/>
    <property type="match status" value="1"/>
</dbReference>
<feature type="compositionally biased region" description="Basic and acidic residues" evidence="2">
    <location>
        <begin position="462"/>
        <end position="472"/>
    </location>
</feature>
<reference evidence="4" key="3">
    <citation type="submission" date="2025-09" db="UniProtKB">
        <authorList>
            <consortium name="Ensembl"/>
        </authorList>
    </citation>
    <scope>IDENTIFICATION</scope>
</reference>
<feature type="region of interest" description="Disordered" evidence="2">
    <location>
        <begin position="240"/>
        <end position="260"/>
    </location>
</feature>
<dbReference type="GO" id="GO:0008608">
    <property type="term" value="P:attachment of spindle microtubules to kinetochore"/>
    <property type="evidence" value="ECO:0007669"/>
    <property type="project" value="InterPro"/>
</dbReference>
<keyword evidence="1" id="KW-0175">Coiled coil</keyword>
<dbReference type="CDD" id="cd22817">
    <property type="entry name" value="DRWD-N_Knl1"/>
    <property type="match status" value="1"/>
</dbReference>
<evidence type="ECO:0000313" key="5">
    <source>
        <dbReference type="Proteomes" id="UP000007635"/>
    </source>
</evidence>
<evidence type="ECO:0000256" key="2">
    <source>
        <dbReference type="SAM" id="MobiDB-lite"/>
    </source>
</evidence>
<feature type="region of interest" description="Disordered" evidence="2">
    <location>
        <begin position="326"/>
        <end position="408"/>
    </location>
</feature>
<feature type="region of interest" description="Disordered" evidence="2">
    <location>
        <begin position="451"/>
        <end position="474"/>
    </location>
</feature>
<dbReference type="eggNOG" id="ENOG502QW5H">
    <property type="taxonomic scope" value="Eukaryota"/>
</dbReference>
<reference evidence="4 5" key="1">
    <citation type="journal article" date="2021" name="G3 (Bethesda)">
        <title>Improved contiguity of the threespine stickleback genome using long-read sequencing.</title>
        <authorList>
            <person name="Nath S."/>
            <person name="Shaw D.E."/>
            <person name="White M.A."/>
        </authorList>
    </citation>
    <scope>NUCLEOTIDE SEQUENCE [LARGE SCALE GENOMIC DNA]</scope>
    <source>
        <strain evidence="4 5">Lake Benthic</strain>
    </source>
</reference>
<evidence type="ECO:0000313" key="4">
    <source>
        <dbReference type="Ensembl" id="ENSGACP00000010021.2"/>
    </source>
</evidence>
<keyword evidence="5" id="KW-1185">Reference proteome</keyword>
<protein>
    <recommendedName>
        <fullName evidence="3">Knl1 C-terminal RWD domain-containing protein</fullName>
    </recommendedName>
</protein>
<name>G3NXF2_GASAC</name>
<feature type="compositionally biased region" description="Polar residues" evidence="2">
    <location>
        <begin position="280"/>
        <end position="299"/>
    </location>
</feature>
<accession>G3NXF2</accession>
<proteinExistence type="predicted"/>
<dbReference type="PANTHER" id="PTHR16520">
    <property type="entry name" value="KINETOCHORE SCAFFOLD 1"/>
    <property type="match status" value="1"/>
</dbReference>
<sequence length="1796" mass="198341">MEPLDPAKNEEERRFSRRRISSILKAPRRSVRFPEPPEQEYVVECANPVEKRNSRRVSFAPANDVLLFSKDVKNGSPVRSPLQDLMTSTSAATQNRLQVEVTEDGIQPIIGMDTLLNAPLHASQQSETAVFDTGYGLGEKTVVFSTDDAFLDMTQSHTINIDAGLDISFQNYDSLPARGQKRVMLTAGDGAMALTPAHNVNVRSVSVLTSRNLDAGAENISSAPILDAGFENFLASFSKPSEPSANPAITPMTPAASSDRANRSVAQVTAQKAGLDKENQAPTSVSFVMEKSQSTSRKSGGSCHGRALCPEDDCLFPTQEMYSQLDNRVSQAEEETQQQQINKPQAPYNPKDMTSLRNPSLHDLSQRHTQAETRVLPRNSSAHSRRAVTRTTPTAAEPPPTGDSVNGGTICAEEDVFINMAEAQTGRKLRGTFTDDSVPFHVWGTGDTCSPSGSLKKAGLSSRRESSNREGMDNLPWAPLQAKAQHQITFDAEDETRIPADVATEVDFPPACGEKTVRFTASDAAMDVTSCHTVNIAKCFEPQSDPNTGSLPAGWEQTVRFSSADAAMDMTQFLSVHFDHIPASDSLPHRDADILPTHENMNYPLTAEKTADAVDLAFRKSLCKTSVPWAHPVVTRSVAPPPPSPIKTVKTQSPDVDTVKEAPSLLPAAAEISVNKTMMDDDVNMDMTEAQTGCILGETDVPPELSSDALGESKPDGEEITKPHDSLQSHESGAGCEPRPQTGPLLHETENLCTAVDSDAGSAPSQRSGRMSLADLQSKITFDAEDETRTPAHVATDVQLQSQAKVDFPPACGEKTVRFTASDAAMDVTSCHTVNIAKSFEPQSDPNTGSLPAGWEQTVRFSSADAAMDMTQFLSVHFDHIPASDSLPHRDADILPTHENMNYPLTAEKTADAVDPAFRKSLCKTSVLWAHPVVTRSVAPPPPSPIKTVKTQSPDVDTVKEAPSLLPAAAEISVNKTMMDDDVNMHMTEAQTGCILGETDEPLPCPSSPPELSSDALGASKPDGEEITNPHDSLQSHESGARCEPRPQTGPLLHETENLRTASPTSQRSRRMSLADLQSKVRRLSHIIHTVPVDFAADAYTAPVPRLEHDEKTNDDKHPPVEEPPPEIGSANTGESTQAPTLTQGEQPFISTPFNLKTKQLMSRLSVGNFKAKLPQRGKPEDLKKQSPVGERTRTLAVNVTDELSAYDHDNIYDEELVTYGDMSETLDLSLQAAIEKASHGFVMDELLEDDAFELDFLGSAPGKKRPLAVDETNEEDKKRTKTSTEAAADAETSPVVVECDGYIANAPSVTGPSPDYSISSTRCEATFESTLKRSMFESQLDDYTNDVQRKLNDGTITVLEFFKLFNIDFIINNPRQSNFPGRPLSDTDRTLMDLLKDRHIFRPQQRVYEADVLSLTEKVEGLKERMWDLEKPLKIVNRPLWEEMRNSSEKEFKSFGAKLKERNNVFRRMSKVQSHEMKEVLYSKLLQANREEQQRSRRTIEEADEMLKSLDDCIQELETELTAIEEKGFEDKPSLKSRQEEMQKVSEALADNDQQISQLELQKTQNSKELKRLKAETMKLESHVSVLHMVNEWKLAEKTDNGTTYTFLHKTVHLELLYEDSSGKDSSNQSERKISHLTFKLQLDDEKSQGHARLVHKLLSDFIEGEGDWAEKYPTSRHVPKLLHDVGLVVSRCRLLGEELRLLELWGGLRLDILHISCLDTRVHIVFSRLKAFSKFEVIFSVSLVNHLYVLQVQSFKNVIGNTTIQQIEEIVSSFSPAKNVLTKIIKRIHDDLLC</sequence>
<dbReference type="GO" id="GO:0051301">
    <property type="term" value="P:cell division"/>
    <property type="evidence" value="ECO:0007669"/>
    <property type="project" value="InterPro"/>
</dbReference>
<dbReference type="GO" id="GO:0034501">
    <property type="term" value="P:protein localization to kinetochore"/>
    <property type="evidence" value="ECO:0007669"/>
    <property type="project" value="InterPro"/>
</dbReference>
<feature type="compositionally biased region" description="Polar residues" evidence="2">
    <location>
        <begin position="1130"/>
        <end position="1147"/>
    </location>
</feature>
<feature type="region of interest" description="Disordered" evidence="2">
    <location>
        <begin position="1109"/>
        <end position="1147"/>
    </location>
</feature>
<reference evidence="4" key="2">
    <citation type="submission" date="2025-08" db="UniProtKB">
        <authorList>
            <consortium name="Ensembl"/>
        </authorList>
    </citation>
    <scope>IDENTIFICATION</scope>
</reference>
<dbReference type="GeneTree" id="ENSGT00410000025918"/>
<evidence type="ECO:0000259" key="3">
    <source>
        <dbReference type="Pfam" id="PF18210"/>
    </source>
</evidence>
<feature type="coiled-coil region" evidence="1">
    <location>
        <begin position="1501"/>
        <end position="1577"/>
    </location>
</feature>
<dbReference type="InterPro" id="IPR037388">
    <property type="entry name" value="Blinkin"/>
</dbReference>
<dbReference type="InterPro" id="IPR040850">
    <property type="entry name" value="Knl1_RWD_C"/>
</dbReference>
<dbReference type="InterPro" id="IPR043651">
    <property type="entry name" value="KNL1_MELT_rpt"/>
</dbReference>
<dbReference type="GO" id="GO:0005634">
    <property type="term" value="C:nucleus"/>
    <property type="evidence" value="ECO:0007669"/>
    <property type="project" value="TreeGrafter"/>
</dbReference>
<dbReference type="OMA" id="HISCSHT"/>
<dbReference type="Proteomes" id="UP000007635">
    <property type="component" value="Chromosome XVIII"/>
</dbReference>
<dbReference type="Ensembl" id="ENSGACT00000010043.2">
    <property type="protein sequence ID" value="ENSGACP00000010021.2"/>
    <property type="gene ID" value="ENSGACG00000007552.2"/>
</dbReference>